<dbReference type="SUPFAM" id="SSF52172">
    <property type="entry name" value="CheY-like"/>
    <property type="match status" value="1"/>
</dbReference>
<dbReference type="Proteomes" id="UP000501128">
    <property type="component" value="Chromosome"/>
</dbReference>
<feature type="modified residue" description="4-aspartylphosphate" evidence="2">
    <location>
        <position position="59"/>
    </location>
</feature>
<dbReference type="InterPro" id="IPR001789">
    <property type="entry name" value="Sig_transdc_resp-reg_receiver"/>
</dbReference>
<dbReference type="Gene3D" id="3.40.50.2300">
    <property type="match status" value="1"/>
</dbReference>
<dbReference type="InterPro" id="IPR050595">
    <property type="entry name" value="Bact_response_regulator"/>
</dbReference>
<gene>
    <name evidence="4" type="ORF">HH216_06820</name>
</gene>
<reference evidence="4 5" key="1">
    <citation type="submission" date="2020-04" db="EMBL/GenBank/DDBJ databases">
        <title>Genome sequencing of novel species.</title>
        <authorList>
            <person name="Heo J."/>
            <person name="Kim S.-J."/>
            <person name="Kim J.-S."/>
            <person name="Hong S.-B."/>
            <person name="Kwon S.-W."/>
        </authorList>
    </citation>
    <scope>NUCLEOTIDE SEQUENCE [LARGE SCALE GENOMIC DNA]</scope>
    <source>
        <strain evidence="4 5">CJU-R4</strain>
    </source>
</reference>
<accession>A0A7L5DQ48</accession>
<dbReference type="SMART" id="SM00448">
    <property type="entry name" value="REC"/>
    <property type="match status" value="1"/>
</dbReference>
<protein>
    <submittedName>
        <fullName evidence="4">Response regulator</fullName>
    </submittedName>
</protein>
<dbReference type="Pfam" id="PF00072">
    <property type="entry name" value="Response_reg"/>
    <property type="match status" value="1"/>
</dbReference>
<dbReference type="EMBL" id="CP051677">
    <property type="protein sequence ID" value="QJD78167.1"/>
    <property type="molecule type" value="Genomic_DNA"/>
</dbReference>
<name>A0A7L5DQ48_9BACT</name>
<dbReference type="InterPro" id="IPR011006">
    <property type="entry name" value="CheY-like_superfamily"/>
</dbReference>
<proteinExistence type="predicted"/>
<evidence type="ECO:0000256" key="1">
    <source>
        <dbReference type="ARBA" id="ARBA00022553"/>
    </source>
</evidence>
<dbReference type="PANTHER" id="PTHR44591">
    <property type="entry name" value="STRESS RESPONSE REGULATOR PROTEIN 1"/>
    <property type="match status" value="1"/>
</dbReference>
<sequence>MTSTVYVVDDAAEYRGLIKQIFQQFLPQYSVRFFASGDELYDELTAETKPRQPGLILLDLQLPGRDGFAMLQFIRQPDQWPHVPVVVMTSMVQQTDIDACYEAGASAILQKSMSFEQLTDMLRITCTYWIELNRRPRIDTRQF</sequence>
<feature type="domain" description="Response regulatory" evidence="3">
    <location>
        <begin position="4"/>
        <end position="126"/>
    </location>
</feature>
<dbReference type="AlphaFoldDB" id="A0A7L5DQ48"/>
<dbReference type="GO" id="GO:0000160">
    <property type="term" value="P:phosphorelay signal transduction system"/>
    <property type="evidence" value="ECO:0007669"/>
    <property type="project" value="InterPro"/>
</dbReference>
<keyword evidence="1 2" id="KW-0597">Phosphoprotein</keyword>
<dbReference type="KEGG" id="srho:HH216_06820"/>
<keyword evidence="5" id="KW-1185">Reference proteome</keyword>
<evidence type="ECO:0000256" key="2">
    <source>
        <dbReference type="PROSITE-ProRule" id="PRU00169"/>
    </source>
</evidence>
<evidence type="ECO:0000313" key="4">
    <source>
        <dbReference type="EMBL" id="QJD78167.1"/>
    </source>
</evidence>
<dbReference type="PANTHER" id="PTHR44591:SF3">
    <property type="entry name" value="RESPONSE REGULATORY DOMAIN-CONTAINING PROTEIN"/>
    <property type="match status" value="1"/>
</dbReference>
<evidence type="ECO:0000313" key="5">
    <source>
        <dbReference type="Proteomes" id="UP000501128"/>
    </source>
</evidence>
<evidence type="ECO:0000259" key="3">
    <source>
        <dbReference type="PROSITE" id="PS50110"/>
    </source>
</evidence>
<dbReference type="RefSeq" id="WP_169550109.1">
    <property type="nucleotide sequence ID" value="NZ_CP051677.1"/>
</dbReference>
<organism evidence="4 5">
    <name type="scientific">Spirosoma rhododendri</name>
    <dbReference type="NCBI Taxonomy" id="2728024"/>
    <lineage>
        <taxon>Bacteria</taxon>
        <taxon>Pseudomonadati</taxon>
        <taxon>Bacteroidota</taxon>
        <taxon>Cytophagia</taxon>
        <taxon>Cytophagales</taxon>
        <taxon>Cytophagaceae</taxon>
        <taxon>Spirosoma</taxon>
    </lineage>
</organism>
<dbReference type="PROSITE" id="PS50110">
    <property type="entry name" value="RESPONSE_REGULATORY"/>
    <property type="match status" value="1"/>
</dbReference>